<gene>
    <name evidence="2" type="ORF">SAMN05421823_109210</name>
</gene>
<dbReference type="OrthoDB" id="1391917at2"/>
<dbReference type="PANTHER" id="PTHR44103:SF1">
    <property type="entry name" value="PROPROTEIN CONVERTASE P"/>
    <property type="match status" value="1"/>
</dbReference>
<organism evidence="2 3">
    <name type="scientific">Catalinimonas alkaloidigena</name>
    <dbReference type="NCBI Taxonomy" id="1075417"/>
    <lineage>
        <taxon>Bacteria</taxon>
        <taxon>Pseudomonadati</taxon>
        <taxon>Bacteroidota</taxon>
        <taxon>Cytophagia</taxon>
        <taxon>Cytophagales</taxon>
        <taxon>Catalimonadaceae</taxon>
        <taxon>Catalinimonas</taxon>
    </lineage>
</organism>
<dbReference type="Gene3D" id="2.130.10.130">
    <property type="entry name" value="Integrin alpha, N-terminal"/>
    <property type="match status" value="1"/>
</dbReference>
<dbReference type="Pfam" id="PF13517">
    <property type="entry name" value="FG-GAP_3"/>
    <property type="match status" value="2"/>
</dbReference>
<keyword evidence="1" id="KW-0732">Signal</keyword>
<evidence type="ECO:0000313" key="3">
    <source>
        <dbReference type="Proteomes" id="UP000198510"/>
    </source>
</evidence>
<dbReference type="PANTHER" id="PTHR44103">
    <property type="entry name" value="PROPROTEIN CONVERTASE P"/>
    <property type="match status" value="1"/>
</dbReference>
<keyword evidence="3" id="KW-1185">Reference proteome</keyword>
<name>A0A1G9PIT4_9BACT</name>
<dbReference type="InterPro" id="IPR013517">
    <property type="entry name" value="FG-GAP"/>
</dbReference>
<dbReference type="AlphaFoldDB" id="A0A1G9PIT4"/>
<sequence length="520" mass="58658">MRIFRWSWLLGAGLLLLITCQSRRKPTDEVMLSGQQLAERYCQGCHPLPSPDLLDKATWRASVLPQMGYRLGIYEDTVRGKLIGLNEEGQLLASQNIFPAQPLLAAESWEKIKHYFLTNAPDRLPSPDTLPIQLGLPHFQTVVPPWSTPRPSTSLVYIEPSRQRLFANDIQGQRSLTTVWNGTDRTTWTLPLPSPLSDLQTRGDTLLLTLMGDLHPHDLPKGFAAMLFPRPDGAEGWDSRPLAPSLQRPVHTSYADLNADGRTDLVVCNFGYRTGHLSWYEQQADSSFTAHTLRPLPGAIKTVVTDLDGDQRPDILALMAQGDEGFYLYHNEGNGRFREERLLRFPPSWGSTGFEWVDFDQDGYHDLLVTNGDNGDYSPILKPYHGIRLYLNDGTNHFNEAWFFAQNGANRAVARDFDQDGDLDIASVSFFADYSDRPKEAFVYLQNQGDLTFSGFTMPEHLDGRWITLDAGDWDGDGDDDLVLGNFAGYMQLQDTLGLRERWLEGPPLLLLENTFSRPQ</sequence>
<dbReference type="EMBL" id="FNFO01000009">
    <property type="protein sequence ID" value="SDL98718.1"/>
    <property type="molecule type" value="Genomic_DNA"/>
</dbReference>
<evidence type="ECO:0000256" key="1">
    <source>
        <dbReference type="ARBA" id="ARBA00022729"/>
    </source>
</evidence>
<evidence type="ECO:0000313" key="2">
    <source>
        <dbReference type="EMBL" id="SDL98718.1"/>
    </source>
</evidence>
<dbReference type="Proteomes" id="UP000198510">
    <property type="component" value="Unassembled WGS sequence"/>
</dbReference>
<dbReference type="SUPFAM" id="SSF69318">
    <property type="entry name" value="Integrin alpha N-terminal domain"/>
    <property type="match status" value="1"/>
</dbReference>
<dbReference type="RefSeq" id="WP_089685789.1">
    <property type="nucleotide sequence ID" value="NZ_FNFO01000009.1"/>
</dbReference>
<dbReference type="InterPro" id="IPR028994">
    <property type="entry name" value="Integrin_alpha_N"/>
</dbReference>
<protein>
    <submittedName>
        <fullName evidence="2">Repeat domain-containing protein</fullName>
    </submittedName>
</protein>
<accession>A0A1G9PIT4</accession>
<dbReference type="STRING" id="1075417.SAMN05421823_109210"/>
<reference evidence="2 3" key="1">
    <citation type="submission" date="2016-10" db="EMBL/GenBank/DDBJ databases">
        <authorList>
            <person name="de Groot N.N."/>
        </authorList>
    </citation>
    <scope>NUCLEOTIDE SEQUENCE [LARGE SCALE GENOMIC DNA]</scope>
    <source>
        <strain evidence="2 3">DSM 25186</strain>
    </source>
</reference>
<proteinExistence type="predicted"/>